<gene>
    <name evidence="2" type="ORF">SAMN05428998_101342</name>
</gene>
<organism evidence="2 3">
    <name type="scientific">Tistlia consotensis USBA 355</name>
    <dbReference type="NCBI Taxonomy" id="560819"/>
    <lineage>
        <taxon>Bacteria</taxon>
        <taxon>Pseudomonadati</taxon>
        <taxon>Pseudomonadota</taxon>
        <taxon>Alphaproteobacteria</taxon>
        <taxon>Rhodospirillales</taxon>
        <taxon>Rhodovibrionaceae</taxon>
        <taxon>Tistlia</taxon>
    </lineage>
</organism>
<feature type="signal peptide" evidence="1">
    <location>
        <begin position="1"/>
        <end position="22"/>
    </location>
</feature>
<keyword evidence="3" id="KW-1185">Reference proteome</keyword>
<keyword evidence="1" id="KW-0732">Signal</keyword>
<dbReference type="SUPFAM" id="SSF46626">
    <property type="entry name" value="Cytochrome c"/>
    <property type="match status" value="1"/>
</dbReference>
<evidence type="ECO:0000313" key="2">
    <source>
        <dbReference type="EMBL" id="SME90794.1"/>
    </source>
</evidence>
<dbReference type="InterPro" id="IPR036909">
    <property type="entry name" value="Cyt_c-like_dom_sf"/>
</dbReference>
<dbReference type="GO" id="GO:0009055">
    <property type="term" value="F:electron transfer activity"/>
    <property type="evidence" value="ECO:0007669"/>
    <property type="project" value="InterPro"/>
</dbReference>
<proteinExistence type="predicted"/>
<dbReference type="STRING" id="560819.SAMN05428998_101342"/>
<feature type="chain" id="PRO_5012712245" evidence="1">
    <location>
        <begin position="23"/>
        <end position="101"/>
    </location>
</feature>
<protein>
    <submittedName>
        <fullName evidence="2">Sulfite dehydrogenase (Cytochrome) subunit SorB</fullName>
    </submittedName>
</protein>
<dbReference type="AlphaFoldDB" id="A0A1Y6B439"/>
<dbReference type="RefSeq" id="WP_085120692.1">
    <property type="nucleotide sequence ID" value="NZ_FWZX01000001.1"/>
</dbReference>
<name>A0A1Y6B439_9PROT</name>
<evidence type="ECO:0000313" key="3">
    <source>
        <dbReference type="Proteomes" id="UP000192917"/>
    </source>
</evidence>
<evidence type="ECO:0000256" key="1">
    <source>
        <dbReference type="SAM" id="SignalP"/>
    </source>
</evidence>
<accession>A0A1Y6B439</accession>
<reference evidence="2 3" key="1">
    <citation type="submission" date="2017-04" db="EMBL/GenBank/DDBJ databases">
        <authorList>
            <person name="Afonso C.L."/>
            <person name="Miller P.J."/>
            <person name="Scott M.A."/>
            <person name="Spackman E."/>
            <person name="Goraichik I."/>
            <person name="Dimitrov K.M."/>
            <person name="Suarez D.L."/>
            <person name="Swayne D.E."/>
        </authorList>
    </citation>
    <scope>NUCLEOTIDE SEQUENCE [LARGE SCALE GENOMIC DNA]</scope>
    <source>
        <strain evidence="2 3">USBA 355</strain>
    </source>
</reference>
<sequence>MKTRTLLLAALGLALAAGPARAETRSYSLPDETAAFRPGPGVEAAEANCSLCHSADYIGTQPPHRGAAFWSAEVQKMIRTYHAPVEQADVQAIVDYLSRTY</sequence>
<dbReference type="EMBL" id="FWZX01000001">
    <property type="protein sequence ID" value="SME90794.1"/>
    <property type="molecule type" value="Genomic_DNA"/>
</dbReference>
<dbReference type="Gene3D" id="1.10.760.10">
    <property type="entry name" value="Cytochrome c-like domain"/>
    <property type="match status" value="1"/>
</dbReference>
<dbReference type="Proteomes" id="UP000192917">
    <property type="component" value="Unassembled WGS sequence"/>
</dbReference>
<dbReference type="GO" id="GO:0020037">
    <property type="term" value="F:heme binding"/>
    <property type="evidence" value="ECO:0007669"/>
    <property type="project" value="InterPro"/>
</dbReference>